<dbReference type="PANTHER" id="PTHR43133:SF51">
    <property type="entry name" value="RNA POLYMERASE SIGMA FACTOR"/>
    <property type="match status" value="1"/>
</dbReference>
<comment type="caution">
    <text evidence="7">The sequence shown here is derived from an EMBL/GenBank/DDBJ whole genome shotgun (WGS) entry which is preliminary data.</text>
</comment>
<dbReference type="Pfam" id="PF04542">
    <property type="entry name" value="Sigma70_r2"/>
    <property type="match status" value="1"/>
</dbReference>
<dbReference type="Gene3D" id="1.10.10.10">
    <property type="entry name" value="Winged helix-like DNA-binding domain superfamily/Winged helix DNA-binding domain"/>
    <property type="match status" value="1"/>
</dbReference>
<gene>
    <name evidence="7" type="ORF">BG258_08830</name>
</gene>
<dbReference type="InterPro" id="IPR013324">
    <property type="entry name" value="RNA_pol_sigma_r3/r4-like"/>
</dbReference>
<organism evidence="7 8">
    <name type="scientific">Lysinibacillus fusiformis</name>
    <dbReference type="NCBI Taxonomy" id="28031"/>
    <lineage>
        <taxon>Bacteria</taxon>
        <taxon>Bacillati</taxon>
        <taxon>Bacillota</taxon>
        <taxon>Bacilli</taxon>
        <taxon>Bacillales</taxon>
        <taxon>Bacillaceae</taxon>
        <taxon>Lysinibacillus</taxon>
    </lineage>
</organism>
<dbReference type="InterPro" id="IPR013325">
    <property type="entry name" value="RNA_pol_sigma_r2"/>
</dbReference>
<reference evidence="7 8" key="1">
    <citation type="submission" date="2016-09" db="EMBL/GenBank/DDBJ databases">
        <title>Draft genome sequence of the soil isolate, Lysinibacillus fusiformis M5, a potential hypoxanthine producer.</title>
        <authorList>
            <person name="Gallegos-Monterrosa R."/>
            <person name="Maroti G."/>
            <person name="Balint B."/>
            <person name="Kovacs A.T."/>
        </authorList>
    </citation>
    <scope>NUCLEOTIDE SEQUENCE [LARGE SCALE GENOMIC DNA]</scope>
    <source>
        <strain evidence="7 8">M5</strain>
    </source>
</reference>
<dbReference type="InterPro" id="IPR039425">
    <property type="entry name" value="RNA_pol_sigma-70-like"/>
</dbReference>
<evidence type="ECO:0000256" key="3">
    <source>
        <dbReference type="ARBA" id="ARBA00023082"/>
    </source>
</evidence>
<keyword evidence="3" id="KW-0731">Sigma factor</keyword>
<keyword evidence="2" id="KW-0805">Transcription regulation</keyword>
<protein>
    <recommendedName>
        <fullName evidence="9">RNA polymerase sigma factor</fullName>
    </recommendedName>
</protein>
<comment type="similarity">
    <text evidence="1">Belongs to the sigma-70 factor family. ECF subfamily.</text>
</comment>
<evidence type="ECO:0000256" key="4">
    <source>
        <dbReference type="ARBA" id="ARBA00023163"/>
    </source>
</evidence>
<dbReference type="InterPro" id="IPR007627">
    <property type="entry name" value="RNA_pol_sigma70_r2"/>
</dbReference>
<dbReference type="SUPFAM" id="SSF88946">
    <property type="entry name" value="Sigma2 domain of RNA polymerase sigma factors"/>
    <property type="match status" value="1"/>
</dbReference>
<feature type="domain" description="RNA polymerase sigma factor 70 region 4 type 2" evidence="6">
    <location>
        <begin position="114"/>
        <end position="166"/>
    </location>
</feature>
<evidence type="ECO:0000259" key="6">
    <source>
        <dbReference type="Pfam" id="PF08281"/>
    </source>
</evidence>
<dbReference type="GO" id="GO:0006352">
    <property type="term" value="P:DNA-templated transcription initiation"/>
    <property type="evidence" value="ECO:0007669"/>
    <property type="project" value="InterPro"/>
</dbReference>
<dbReference type="InterPro" id="IPR014284">
    <property type="entry name" value="RNA_pol_sigma-70_dom"/>
</dbReference>
<dbReference type="RefSeq" id="WP_069481024.1">
    <property type="nucleotide sequence ID" value="NZ_KV766182.1"/>
</dbReference>
<dbReference type="Pfam" id="PF08281">
    <property type="entry name" value="Sigma70_r4_2"/>
    <property type="match status" value="1"/>
</dbReference>
<proteinExistence type="inferred from homology"/>
<dbReference type="PANTHER" id="PTHR43133">
    <property type="entry name" value="RNA POLYMERASE ECF-TYPE SIGMA FACTO"/>
    <property type="match status" value="1"/>
</dbReference>
<name>A0A1E4R6D4_9BACI</name>
<evidence type="ECO:0008006" key="9">
    <source>
        <dbReference type="Google" id="ProtNLM"/>
    </source>
</evidence>
<dbReference type="Proteomes" id="UP000094784">
    <property type="component" value="Unassembled WGS sequence"/>
</dbReference>
<sequence length="180" mass="21715">MEIDEVIARVKNGEDHCFAYIIKHYEQKLFTTVIRIVRNRTVAEDIVQDIFIKVYYNLHKYEKKGSFNAWLYRIVVNKCFDYLRKYKQQARSIDIDIADGRYPEKILLLREKNEQLEQLLQQLDETEYFVLLLKFVNGLRYDEISEVLQISMNEVRNKLHRSKRKLRSIGTTKGGYFYEM</sequence>
<dbReference type="GO" id="GO:0003677">
    <property type="term" value="F:DNA binding"/>
    <property type="evidence" value="ECO:0007669"/>
    <property type="project" value="InterPro"/>
</dbReference>
<keyword evidence="4" id="KW-0804">Transcription</keyword>
<evidence type="ECO:0000256" key="2">
    <source>
        <dbReference type="ARBA" id="ARBA00023015"/>
    </source>
</evidence>
<dbReference type="OrthoDB" id="9785675at2"/>
<dbReference type="GO" id="GO:0016987">
    <property type="term" value="F:sigma factor activity"/>
    <property type="evidence" value="ECO:0007669"/>
    <property type="project" value="UniProtKB-KW"/>
</dbReference>
<dbReference type="InterPro" id="IPR013249">
    <property type="entry name" value="RNA_pol_sigma70_r4_t2"/>
</dbReference>
<dbReference type="InterPro" id="IPR036388">
    <property type="entry name" value="WH-like_DNA-bd_sf"/>
</dbReference>
<dbReference type="AlphaFoldDB" id="A0A1E4R6D4"/>
<dbReference type="Gene3D" id="1.10.1740.10">
    <property type="match status" value="1"/>
</dbReference>
<evidence type="ECO:0000256" key="1">
    <source>
        <dbReference type="ARBA" id="ARBA00010641"/>
    </source>
</evidence>
<dbReference type="NCBIfam" id="TIGR02937">
    <property type="entry name" value="sigma70-ECF"/>
    <property type="match status" value="1"/>
</dbReference>
<evidence type="ECO:0000313" key="8">
    <source>
        <dbReference type="Proteomes" id="UP000094784"/>
    </source>
</evidence>
<accession>A0A1E4R6D4</accession>
<dbReference type="EMBL" id="MECQ01000001">
    <property type="protein sequence ID" value="ODV55999.1"/>
    <property type="molecule type" value="Genomic_DNA"/>
</dbReference>
<dbReference type="SUPFAM" id="SSF88659">
    <property type="entry name" value="Sigma3 and sigma4 domains of RNA polymerase sigma factors"/>
    <property type="match status" value="1"/>
</dbReference>
<evidence type="ECO:0000259" key="5">
    <source>
        <dbReference type="Pfam" id="PF04542"/>
    </source>
</evidence>
<evidence type="ECO:0000313" key="7">
    <source>
        <dbReference type="EMBL" id="ODV55999.1"/>
    </source>
</evidence>
<feature type="domain" description="RNA polymerase sigma-70 region 2" evidence="5">
    <location>
        <begin position="22"/>
        <end position="87"/>
    </location>
</feature>